<dbReference type="OrthoDB" id="9815348at2"/>
<dbReference type="STRING" id="574376.BAMA_23810"/>
<comment type="pathway">
    <text evidence="1">Cofactor biosynthesis; thiamine diphosphate biosynthesis.</text>
</comment>
<dbReference type="GO" id="GO:0005737">
    <property type="term" value="C:cytoplasm"/>
    <property type="evidence" value="ECO:0007669"/>
    <property type="project" value="TreeGrafter"/>
</dbReference>
<dbReference type="RefSeq" id="WP_034639251.1">
    <property type="nucleotide sequence ID" value="NZ_CBCSJC010000008.1"/>
</dbReference>
<dbReference type="GO" id="GO:0009228">
    <property type="term" value="P:thiamine biosynthetic process"/>
    <property type="evidence" value="ECO:0007669"/>
    <property type="project" value="UniProtKB-KW"/>
</dbReference>
<protein>
    <submittedName>
        <fullName evidence="4">Transcriptional regulator TenI</fullName>
    </submittedName>
</protein>
<dbReference type="PANTHER" id="PTHR20857:SF22">
    <property type="entry name" value="THIAZOLE TAUTOMERASE"/>
    <property type="match status" value="1"/>
</dbReference>
<reference evidence="4 5" key="1">
    <citation type="submission" date="2014-06" db="EMBL/GenBank/DDBJ databases">
        <title>Draft genome sequence of Bacillus manliponensis JCM 15802 (MCCC 1A00708).</title>
        <authorList>
            <person name="Lai Q."/>
            <person name="Liu Y."/>
            <person name="Shao Z."/>
        </authorList>
    </citation>
    <scope>NUCLEOTIDE SEQUENCE [LARGE SCALE GENOMIC DNA]</scope>
    <source>
        <strain evidence="4 5">JCM 15802</strain>
    </source>
</reference>
<organism evidence="4 5">
    <name type="scientific">Bacillus manliponensis</name>
    <dbReference type="NCBI Taxonomy" id="574376"/>
    <lineage>
        <taxon>Bacteria</taxon>
        <taxon>Bacillati</taxon>
        <taxon>Bacillota</taxon>
        <taxon>Bacilli</taxon>
        <taxon>Bacillales</taxon>
        <taxon>Bacillaceae</taxon>
        <taxon>Bacillus</taxon>
        <taxon>Bacillus cereus group</taxon>
    </lineage>
</organism>
<dbReference type="GO" id="GO:0004789">
    <property type="term" value="F:thiamine-phosphate diphosphorylase activity"/>
    <property type="evidence" value="ECO:0007669"/>
    <property type="project" value="TreeGrafter"/>
</dbReference>
<evidence type="ECO:0000256" key="1">
    <source>
        <dbReference type="ARBA" id="ARBA00004948"/>
    </source>
</evidence>
<dbReference type="eggNOG" id="COG0352">
    <property type="taxonomic scope" value="Bacteria"/>
</dbReference>
<evidence type="ECO:0000256" key="2">
    <source>
        <dbReference type="ARBA" id="ARBA00022977"/>
    </source>
</evidence>
<comment type="caution">
    <text evidence="4">The sequence shown here is derived from an EMBL/GenBank/DDBJ whole genome shotgun (WGS) entry which is preliminary data.</text>
</comment>
<dbReference type="InterPro" id="IPR036206">
    <property type="entry name" value="ThiamineP_synth_sf"/>
</dbReference>
<keyword evidence="2" id="KW-0784">Thiamine biosynthesis</keyword>
<evidence type="ECO:0000313" key="5">
    <source>
        <dbReference type="Proteomes" id="UP000027822"/>
    </source>
</evidence>
<evidence type="ECO:0000313" key="4">
    <source>
        <dbReference type="EMBL" id="KEK19043.1"/>
    </source>
</evidence>
<accession>A0A073K9V7</accession>
<dbReference type="AlphaFoldDB" id="A0A073K9V7"/>
<keyword evidence="5" id="KW-1185">Reference proteome</keyword>
<dbReference type="CDD" id="cd00564">
    <property type="entry name" value="TMP_TenI"/>
    <property type="match status" value="1"/>
</dbReference>
<dbReference type="Proteomes" id="UP000027822">
    <property type="component" value="Unassembled WGS sequence"/>
</dbReference>
<dbReference type="NCBIfam" id="NF005819">
    <property type="entry name" value="PRK07695.1"/>
    <property type="match status" value="1"/>
</dbReference>
<feature type="domain" description="Thiamine phosphate synthase/TenI" evidence="3">
    <location>
        <begin position="8"/>
        <end position="181"/>
    </location>
</feature>
<dbReference type="Gene3D" id="3.20.20.70">
    <property type="entry name" value="Aldolase class I"/>
    <property type="match status" value="1"/>
</dbReference>
<dbReference type="EMBL" id="JOTN01000009">
    <property type="protein sequence ID" value="KEK19043.1"/>
    <property type="molecule type" value="Genomic_DNA"/>
</dbReference>
<dbReference type="PANTHER" id="PTHR20857">
    <property type="entry name" value="THIAMINE-PHOSPHATE PYROPHOSPHORYLASE"/>
    <property type="match status" value="1"/>
</dbReference>
<sequence length="209" mass="23234">MRKELHVISNGKMTFQQLTTAALQIESEIDYLHIREREKNTKELYEGVEFLLTSGFPVSKLVMNDRVDIASLFHIPRVQLGYRSASIQAVKEKFSYLHVGYSVHSLEEAITAFQSGADSLVYGHIFQTNSKKGVPPRGLKEFSSIVEHTTIPVTAIGGITPYNAEAVMQAGATGIAVMSGILGKEMPYEEAHLYKEMMGKWARSHGKSI</sequence>
<dbReference type="InterPro" id="IPR013785">
    <property type="entry name" value="Aldolase_TIM"/>
</dbReference>
<dbReference type="InterPro" id="IPR022998">
    <property type="entry name" value="ThiamineP_synth_TenI"/>
</dbReference>
<name>A0A073K9V7_9BACI</name>
<gene>
    <name evidence="4" type="ORF">BAMA_23810</name>
</gene>
<proteinExistence type="predicted"/>
<dbReference type="SUPFAM" id="SSF51391">
    <property type="entry name" value="Thiamin phosphate synthase"/>
    <property type="match status" value="1"/>
</dbReference>
<dbReference type="Pfam" id="PF02581">
    <property type="entry name" value="TMP-TENI"/>
    <property type="match status" value="1"/>
</dbReference>
<evidence type="ECO:0000259" key="3">
    <source>
        <dbReference type="Pfam" id="PF02581"/>
    </source>
</evidence>